<gene>
    <name evidence="3" type="ORF">KQ657_002525</name>
</gene>
<protein>
    <recommendedName>
        <fullName evidence="2">t-SNARE coiled-coil homology domain-containing protein</fullName>
    </recommendedName>
</protein>
<dbReference type="AlphaFoldDB" id="A0A9P8AGV5"/>
<keyword evidence="1" id="KW-1133">Transmembrane helix</keyword>
<dbReference type="InterPro" id="IPR000727">
    <property type="entry name" value="T_SNARE_dom"/>
</dbReference>
<feature type="domain" description="T-SNARE coiled-coil homology" evidence="2">
    <location>
        <begin position="176"/>
        <end position="238"/>
    </location>
</feature>
<keyword evidence="4" id="KW-1185">Reference proteome</keyword>
<dbReference type="SUPFAM" id="SSF58038">
    <property type="entry name" value="SNARE fusion complex"/>
    <property type="match status" value="1"/>
</dbReference>
<comment type="caution">
    <text evidence="3">The sequence shown here is derived from an EMBL/GenBank/DDBJ whole genome shotgun (WGS) entry which is preliminary data.</text>
</comment>
<dbReference type="OrthoDB" id="244190at2759"/>
<feature type="transmembrane region" description="Helical" evidence="1">
    <location>
        <begin position="246"/>
        <end position="265"/>
    </location>
</feature>
<dbReference type="EMBL" id="JAHMUF010000020">
    <property type="protein sequence ID" value="KAG7192160.1"/>
    <property type="molecule type" value="Genomic_DNA"/>
</dbReference>
<dbReference type="Proteomes" id="UP000790833">
    <property type="component" value="Unassembled WGS sequence"/>
</dbReference>
<proteinExistence type="predicted"/>
<dbReference type="PROSITE" id="PS50192">
    <property type="entry name" value="T_SNARE"/>
    <property type="match status" value="1"/>
</dbReference>
<dbReference type="CDD" id="cd15859">
    <property type="entry name" value="SNARE_SYN8"/>
    <property type="match status" value="1"/>
</dbReference>
<dbReference type="SMART" id="SM00397">
    <property type="entry name" value="t_SNARE"/>
    <property type="match status" value="1"/>
</dbReference>
<dbReference type="Gene3D" id="1.20.5.110">
    <property type="match status" value="1"/>
</dbReference>
<evidence type="ECO:0000259" key="2">
    <source>
        <dbReference type="PROSITE" id="PS50192"/>
    </source>
</evidence>
<evidence type="ECO:0000313" key="4">
    <source>
        <dbReference type="Proteomes" id="UP000790833"/>
    </source>
</evidence>
<keyword evidence="1" id="KW-0812">Transmembrane</keyword>
<reference evidence="3" key="1">
    <citation type="submission" date="2021-03" db="EMBL/GenBank/DDBJ databases">
        <authorList>
            <person name="Palmer J.M."/>
        </authorList>
    </citation>
    <scope>NUCLEOTIDE SEQUENCE</scope>
    <source>
        <strain evidence="3">ARV_011</strain>
    </source>
</reference>
<organism evidence="3 4">
    <name type="scientific">Scheffersomyces spartinae</name>
    <dbReference type="NCBI Taxonomy" id="45513"/>
    <lineage>
        <taxon>Eukaryota</taxon>
        <taxon>Fungi</taxon>
        <taxon>Dikarya</taxon>
        <taxon>Ascomycota</taxon>
        <taxon>Saccharomycotina</taxon>
        <taxon>Pichiomycetes</taxon>
        <taxon>Debaryomycetaceae</taxon>
        <taxon>Scheffersomyces</taxon>
    </lineage>
</organism>
<dbReference type="RefSeq" id="XP_043047711.1">
    <property type="nucleotide sequence ID" value="XM_043193285.1"/>
</dbReference>
<sequence>MSYIQDIKTTLTKLGVYVDQLENDIEERDRLVHVLLLSPSSNDNNDMINLMINLEKYFTYLQDDLLRKRNIRDESILQEFKSLVKRYEQALEYFITDATIDISEYKFVSKELSLTKPEAIETSIIEPSSKSVRFQDEVEYQESRSDLMGTRTFNNVYSDSESFDNTNNQQLFAQHQQALLQQDEDLDILHESVRRQHSMGVVINEELDDHLIILNDLERGVDQSQLRLGSAGNRLRSFRQKCKENGSMITIVVLTIILVLLLVVLN</sequence>
<keyword evidence="1" id="KW-0472">Membrane</keyword>
<accession>A0A9P8AGV5</accession>
<name>A0A9P8AGV5_9ASCO</name>
<dbReference type="GeneID" id="66115899"/>
<evidence type="ECO:0000313" key="3">
    <source>
        <dbReference type="EMBL" id="KAG7192160.1"/>
    </source>
</evidence>
<evidence type="ECO:0000256" key="1">
    <source>
        <dbReference type="SAM" id="Phobius"/>
    </source>
</evidence>